<sequence length="152" mass="16062">MKKSDTFNIVGCLTAELFKSDGTYEVTHKHNAILNIGFDFIADSIGNSSSRPAPMGYIALGTGTTAVTGTQTELVSQLMAKAATYAHDAGTKVFTFETTFNKGEATGALTEASVQNAETGGALIDRVVFPVINKGAEDTLKMTFTFTMSQSS</sequence>
<protein>
    <submittedName>
        <fullName evidence="1">Uncharacterized protein</fullName>
    </submittedName>
</protein>
<dbReference type="EMBL" id="WSRP01000009">
    <property type="protein sequence ID" value="MVX56386.1"/>
    <property type="molecule type" value="Genomic_DNA"/>
</dbReference>
<comment type="caution">
    <text evidence="1">The sequence shown here is derived from an EMBL/GenBank/DDBJ whole genome shotgun (WGS) entry which is preliminary data.</text>
</comment>
<evidence type="ECO:0000313" key="1">
    <source>
        <dbReference type="EMBL" id="MVX56386.1"/>
    </source>
</evidence>
<evidence type="ECO:0000313" key="2">
    <source>
        <dbReference type="Proteomes" id="UP000472580"/>
    </source>
</evidence>
<dbReference type="RefSeq" id="WP_160334820.1">
    <property type="nucleotide sequence ID" value="NZ_WSRP01000009.1"/>
</dbReference>
<name>A0A6L6YFL4_9BURK</name>
<accession>A0A6L6YFL4</accession>
<dbReference type="AlphaFoldDB" id="A0A6L6YFL4"/>
<reference evidence="1 2" key="1">
    <citation type="submission" date="2019-12" db="EMBL/GenBank/DDBJ databases">
        <title>Microbes associate with the intestines of laboratory mice.</title>
        <authorList>
            <person name="Navarre W."/>
            <person name="Wong E."/>
        </authorList>
    </citation>
    <scope>NUCLEOTIDE SEQUENCE [LARGE SCALE GENOMIC DNA]</scope>
    <source>
        <strain evidence="1 2">NM82_D38</strain>
    </source>
</reference>
<organism evidence="1 2">
    <name type="scientific">Parasutterella muris</name>
    <dbReference type="NCBI Taxonomy" id="2565572"/>
    <lineage>
        <taxon>Bacteria</taxon>
        <taxon>Pseudomonadati</taxon>
        <taxon>Pseudomonadota</taxon>
        <taxon>Betaproteobacteria</taxon>
        <taxon>Burkholderiales</taxon>
        <taxon>Sutterellaceae</taxon>
        <taxon>Parasutterella</taxon>
    </lineage>
</organism>
<dbReference type="Proteomes" id="UP000472580">
    <property type="component" value="Unassembled WGS sequence"/>
</dbReference>
<dbReference type="OrthoDB" id="583261at2"/>
<gene>
    <name evidence="1" type="ORF">E5987_04080</name>
</gene>
<keyword evidence="2" id="KW-1185">Reference proteome</keyword>
<proteinExistence type="predicted"/>